<evidence type="ECO:0000259" key="7">
    <source>
        <dbReference type="SMART" id="SM00829"/>
    </source>
</evidence>
<evidence type="ECO:0000313" key="9">
    <source>
        <dbReference type="Proteomes" id="UP001589698"/>
    </source>
</evidence>
<dbReference type="InterPro" id="IPR011032">
    <property type="entry name" value="GroES-like_sf"/>
</dbReference>
<dbReference type="PANTHER" id="PTHR44154">
    <property type="entry name" value="QUINONE OXIDOREDUCTASE"/>
    <property type="match status" value="1"/>
</dbReference>
<dbReference type="Proteomes" id="UP001589698">
    <property type="component" value="Unassembled WGS sequence"/>
</dbReference>
<keyword evidence="5" id="KW-0694">RNA-binding</keyword>
<dbReference type="InterPro" id="IPR051603">
    <property type="entry name" value="Zinc-ADH_QOR/CCCR"/>
</dbReference>
<dbReference type="PROSITE" id="PS01162">
    <property type="entry name" value="QOR_ZETA_CRYSTAL"/>
    <property type="match status" value="1"/>
</dbReference>
<feature type="domain" description="Enoyl reductase (ER)" evidence="7">
    <location>
        <begin position="30"/>
        <end position="339"/>
    </location>
</feature>
<gene>
    <name evidence="8" type="ORF">ACFFJG_10205</name>
</gene>
<dbReference type="InterPro" id="IPR013154">
    <property type="entry name" value="ADH-like_N"/>
</dbReference>
<evidence type="ECO:0000313" key="8">
    <source>
        <dbReference type="EMBL" id="MFC0222854.1"/>
    </source>
</evidence>
<evidence type="ECO:0000256" key="3">
    <source>
        <dbReference type="ARBA" id="ARBA00022490"/>
    </source>
</evidence>
<dbReference type="InterPro" id="IPR002364">
    <property type="entry name" value="Quin_OxRdtase/zeta-crystal_CS"/>
</dbReference>
<accession>A0ABV6E205</accession>
<evidence type="ECO:0000256" key="1">
    <source>
        <dbReference type="ARBA" id="ARBA00004496"/>
    </source>
</evidence>
<keyword evidence="4" id="KW-0521">NADP</keyword>
<dbReference type="InterPro" id="IPR020843">
    <property type="entry name" value="ER"/>
</dbReference>
<comment type="subcellular location">
    <subcellularLocation>
        <location evidence="1">Cytoplasm</location>
    </subcellularLocation>
</comment>
<evidence type="ECO:0000256" key="2">
    <source>
        <dbReference type="ARBA" id="ARBA00011881"/>
    </source>
</evidence>
<organism evidence="8 9">
    <name type="scientific">Nocardioides zeicaulis</name>
    <dbReference type="NCBI Taxonomy" id="1776857"/>
    <lineage>
        <taxon>Bacteria</taxon>
        <taxon>Bacillati</taxon>
        <taxon>Actinomycetota</taxon>
        <taxon>Actinomycetes</taxon>
        <taxon>Propionibacteriales</taxon>
        <taxon>Nocardioidaceae</taxon>
        <taxon>Nocardioides</taxon>
    </lineage>
</organism>
<name>A0ABV6E205_9ACTN</name>
<dbReference type="EMBL" id="JBHLXH010000001">
    <property type="protein sequence ID" value="MFC0222854.1"/>
    <property type="molecule type" value="Genomic_DNA"/>
</dbReference>
<keyword evidence="9" id="KW-1185">Reference proteome</keyword>
<feature type="region of interest" description="Disordered" evidence="6">
    <location>
        <begin position="1"/>
        <end position="22"/>
    </location>
</feature>
<keyword evidence="3" id="KW-0963">Cytoplasm</keyword>
<dbReference type="Pfam" id="PF13602">
    <property type="entry name" value="ADH_zinc_N_2"/>
    <property type="match status" value="1"/>
</dbReference>
<proteinExistence type="predicted"/>
<protein>
    <submittedName>
        <fullName evidence="8">NAD(P)-dependent alcohol dehydrogenase</fullName>
    </submittedName>
</protein>
<dbReference type="RefSeq" id="WP_378518573.1">
    <property type="nucleotide sequence ID" value="NZ_JBHLXH010000001.1"/>
</dbReference>
<dbReference type="CDD" id="cd08267">
    <property type="entry name" value="MDR1"/>
    <property type="match status" value="1"/>
</dbReference>
<dbReference type="PANTHER" id="PTHR44154:SF1">
    <property type="entry name" value="QUINONE OXIDOREDUCTASE"/>
    <property type="match status" value="1"/>
</dbReference>
<sequence>MSTDTPADNTMASANPRPGTMRAITQDRYGNADVLYPAHVQRPVAGDGQVLVRVRAAGLDRGTEHLLTGKPYAVRLARGLRRPKNPVPGRDVAGIVAEVGAGVDGFTVGDEVYGVAPGSFAEYALTTPDKLTRKPADVSFAQAAVVPISGGTALQAVTGAGRLQPGQTVLVTGASGGVGSYAVQIARALGAEVTGVSSPAKTDYVRAIGAHHVLTYPHDDWADGTRQWDLIIDVAGNPSIRQLRRALTPRGTAVFVGGENAGALVGMHRQIRGAMLSPFVGQQLVPLLAREHANHYERLTTLIEAGQLDPVLDRTYPLEKAADAMRHLARGEVRGKVAVVISGRG</sequence>
<evidence type="ECO:0000256" key="4">
    <source>
        <dbReference type="ARBA" id="ARBA00022857"/>
    </source>
</evidence>
<dbReference type="InterPro" id="IPR036291">
    <property type="entry name" value="NAD(P)-bd_dom_sf"/>
</dbReference>
<dbReference type="SUPFAM" id="SSF51735">
    <property type="entry name" value="NAD(P)-binding Rossmann-fold domains"/>
    <property type="match status" value="1"/>
</dbReference>
<comment type="caution">
    <text evidence="8">The sequence shown here is derived from an EMBL/GenBank/DDBJ whole genome shotgun (WGS) entry which is preliminary data.</text>
</comment>
<dbReference type="SMART" id="SM00829">
    <property type="entry name" value="PKS_ER"/>
    <property type="match status" value="1"/>
</dbReference>
<reference evidence="8 9" key="1">
    <citation type="submission" date="2024-09" db="EMBL/GenBank/DDBJ databases">
        <authorList>
            <person name="Sun Q."/>
            <person name="Mori K."/>
        </authorList>
    </citation>
    <scope>NUCLEOTIDE SEQUENCE [LARGE SCALE GENOMIC DNA]</scope>
    <source>
        <strain evidence="8 9">CCM 8654</strain>
    </source>
</reference>
<evidence type="ECO:0000256" key="5">
    <source>
        <dbReference type="ARBA" id="ARBA00022884"/>
    </source>
</evidence>
<feature type="compositionally biased region" description="Polar residues" evidence="6">
    <location>
        <begin position="1"/>
        <end position="13"/>
    </location>
</feature>
<dbReference type="SUPFAM" id="SSF50129">
    <property type="entry name" value="GroES-like"/>
    <property type="match status" value="1"/>
</dbReference>
<dbReference type="Gene3D" id="3.90.180.10">
    <property type="entry name" value="Medium-chain alcohol dehydrogenases, catalytic domain"/>
    <property type="match status" value="1"/>
</dbReference>
<evidence type="ECO:0000256" key="6">
    <source>
        <dbReference type="SAM" id="MobiDB-lite"/>
    </source>
</evidence>
<dbReference type="Gene3D" id="3.40.50.720">
    <property type="entry name" value="NAD(P)-binding Rossmann-like Domain"/>
    <property type="match status" value="1"/>
</dbReference>
<comment type="subunit">
    <text evidence="2">Homotetramer.</text>
</comment>
<dbReference type="Pfam" id="PF08240">
    <property type="entry name" value="ADH_N"/>
    <property type="match status" value="1"/>
</dbReference>